<dbReference type="RefSeq" id="WP_110043018.1">
    <property type="nucleotide sequence ID" value="NZ_CP054611.1"/>
</dbReference>
<feature type="domain" description="Siphovirus-type tail component RIFT-related" evidence="1">
    <location>
        <begin position="18"/>
        <end position="126"/>
    </location>
</feature>
<dbReference type="OrthoDB" id="3078561at2"/>
<name>A0A2V2YWZ4_9BACL</name>
<dbReference type="Proteomes" id="UP000246635">
    <property type="component" value="Unassembled WGS sequence"/>
</dbReference>
<organism evidence="2 3">
    <name type="scientific">Paenibacillus cellulosilyticus</name>
    <dbReference type="NCBI Taxonomy" id="375489"/>
    <lineage>
        <taxon>Bacteria</taxon>
        <taxon>Bacillati</taxon>
        <taxon>Bacillota</taxon>
        <taxon>Bacilli</taxon>
        <taxon>Bacillales</taxon>
        <taxon>Paenibacillaceae</taxon>
        <taxon>Paenibacillus</taxon>
    </lineage>
</organism>
<evidence type="ECO:0000259" key="1">
    <source>
        <dbReference type="Pfam" id="PF05709"/>
    </source>
</evidence>
<proteinExistence type="predicted"/>
<protein>
    <submittedName>
        <fullName evidence="2">Phage-related protein</fullName>
    </submittedName>
</protein>
<dbReference type="EMBL" id="QGTQ01000003">
    <property type="protein sequence ID" value="PWW06338.1"/>
    <property type="molecule type" value="Genomic_DNA"/>
</dbReference>
<dbReference type="InterPro" id="IPR008841">
    <property type="entry name" value="Siphovirus-type_tail_N"/>
</dbReference>
<dbReference type="Pfam" id="PF05709">
    <property type="entry name" value="Sipho_tail"/>
    <property type="match status" value="1"/>
</dbReference>
<comment type="caution">
    <text evidence="2">The sequence shown here is derived from an EMBL/GenBank/DDBJ whole genome shotgun (WGS) entry which is preliminary data.</text>
</comment>
<reference evidence="2 3" key="1">
    <citation type="submission" date="2018-05" db="EMBL/GenBank/DDBJ databases">
        <title>Genomic Encyclopedia of Type Strains, Phase III (KMG-III): the genomes of soil and plant-associated and newly described type strains.</title>
        <authorList>
            <person name="Whitman W."/>
        </authorList>
    </citation>
    <scope>NUCLEOTIDE SEQUENCE [LARGE SCALE GENOMIC DNA]</scope>
    <source>
        <strain evidence="2 3">CECT 5696</strain>
    </source>
</reference>
<dbReference type="AlphaFoldDB" id="A0A2V2YWZ4"/>
<sequence length="269" mass="30255">MIDGRIEGSGLSVTFSELGLGIKRRDIPVLPETRDYSVAIAGVDGEVDFGSEYGPRIISHECVVMANDSTLDYHAKLARIAQVFNAKRGDLIVTYSDLPKRRYRMRYAGTMPIEKLIFDGNITIPMKMHDPFPESLQDTERREYDQGLEFGQGYEYNNSFFHITTSGQTIEIENQGSIDVRPLIRIIGSLQQLELSVDGQTFTFGGVMQATDTLLLNGDRYTVKLNDMNAYSQTNGVFLSLKPGVSTITCTASNPDFTIEFIFRHKYLY</sequence>
<keyword evidence="3" id="KW-1185">Reference proteome</keyword>
<accession>A0A2V2YWZ4</accession>
<dbReference type="Gene3D" id="2.40.30.200">
    <property type="match status" value="1"/>
</dbReference>
<evidence type="ECO:0000313" key="3">
    <source>
        <dbReference type="Proteomes" id="UP000246635"/>
    </source>
</evidence>
<gene>
    <name evidence="2" type="ORF">DFQ01_103240</name>
</gene>
<evidence type="ECO:0000313" key="2">
    <source>
        <dbReference type="EMBL" id="PWW06338.1"/>
    </source>
</evidence>